<dbReference type="HOGENOM" id="CLU_061181_2_0_0"/>
<evidence type="ECO:0000259" key="2">
    <source>
        <dbReference type="Pfam" id="PF02540"/>
    </source>
</evidence>
<dbReference type="InterPro" id="IPR022310">
    <property type="entry name" value="NAD/GMP_synthase"/>
</dbReference>
<dbReference type="InterPro" id="IPR052188">
    <property type="entry name" value="Ni-pincer_cofactor_biosynth"/>
</dbReference>
<evidence type="ECO:0000313" key="4">
    <source>
        <dbReference type="Proteomes" id="UP000000925"/>
    </source>
</evidence>
<dbReference type="InterPro" id="IPR005232">
    <property type="entry name" value="LarE"/>
</dbReference>
<dbReference type="GO" id="GO:0006163">
    <property type="term" value="P:purine nucleotide metabolic process"/>
    <property type="evidence" value="ECO:0007669"/>
    <property type="project" value="UniProtKB-ARBA"/>
</dbReference>
<dbReference type="eggNOG" id="COG1606">
    <property type="taxonomic scope" value="Bacteria"/>
</dbReference>
<name>D5EKK0_CORAD</name>
<dbReference type="InterPro" id="IPR014729">
    <property type="entry name" value="Rossmann-like_a/b/a_fold"/>
</dbReference>
<keyword evidence="4" id="KW-1185">Reference proteome</keyword>
<organism evidence="3 4">
    <name type="scientific">Coraliomargarita akajimensis (strain DSM 45221 / IAM 15411 / JCM 23193 / KCTC 12865 / 04OKA010-24)</name>
    <dbReference type="NCBI Taxonomy" id="583355"/>
    <lineage>
        <taxon>Bacteria</taxon>
        <taxon>Pseudomonadati</taxon>
        <taxon>Verrucomicrobiota</taxon>
        <taxon>Opitutia</taxon>
        <taxon>Puniceicoccales</taxon>
        <taxon>Coraliomargaritaceae</taxon>
        <taxon>Coraliomargarita</taxon>
    </lineage>
</organism>
<evidence type="ECO:0000313" key="3">
    <source>
        <dbReference type="EMBL" id="ADE54907.1"/>
    </source>
</evidence>
<dbReference type="KEGG" id="caa:Caka_1889"/>
<protein>
    <submittedName>
        <fullName evidence="3">NAD synthase</fullName>
    </submittedName>
</protein>
<dbReference type="NCBIfam" id="TIGR00268">
    <property type="entry name" value="ATP-dependent sacrificial sulfur transferase LarE"/>
    <property type="match status" value="1"/>
</dbReference>
<feature type="domain" description="NAD/GMP synthase" evidence="2">
    <location>
        <begin position="21"/>
        <end position="81"/>
    </location>
</feature>
<evidence type="ECO:0000256" key="1">
    <source>
        <dbReference type="PIRSR" id="PIRSR006661-1"/>
    </source>
</evidence>
<reference evidence="3 4" key="1">
    <citation type="journal article" date="2010" name="Stand. Genomic Sci.">
        <title>Complete genome sequence of Coraliomargarita akajimensis type strain (04OKA010-24).</title>
        <authorList>
            <person name="Mavromatis K."/>
            <person name="Abt B."/>
            <person name="Brambilla E."/>
            <person name="Lapidus A."/>
            <person name="Copeland A."/>
            <person name="Deshpande S."/>
            <person name="Nolan M."/>
            <person name="Lucas S."/>
            <person name="Tice H."/>
            <person name="Cheng J.F."/>
            <person name="Han C."/>
            <person name="Detter J.C."/>
            <person name="Woyke T."/>
            <person name="Goodwin L."/>
            <person name="Pitluck S."/>
            <person name="Held B."/>
            <person name="Brettin T."/>
            <person name="Tapia R."/>
            <person name="Ivanova N."/>
            <person name="Mikhailova N."/>
            <person name="Pati A."/>
            <person name="Liolios K."/>
            <person name="Chen A."/>
            <person name="Palaniappan K."/>
            <person name="Land M."/>
            <person name="Hauser L."/>
            <person name="Chang Y.J."/>
            <person name="Jeffries C.D."/>
            <person name="Rohde M."/>
            <person name="Goker M."/>
            <person name="Bristow J."/>
            <person name="Eisen J.A."/>
            <person name="Markowitz V."/>
            <person name="Hugenholtz P."/>
            <person name="Klenk H.P."/>
            <person name="Kyrpides N.C."/>
        </authorList>
    </citation>
    <scope>NUCLEOTIDE SEQUENCE [LARGE SCALE GENOMIC DNA]</scope>
    <source>
        <strain evidence="4">DSM 45221 / IAM 15411 / JCM 23193 / KCTC 12865</strain>
    </source>
</reference>
<dbReference type="Pfam" id="PF02540">
    <property type="entry name" value="NAD_synthase"/>
    <property type="match status" value="1"/>
</dbReference>
<dbReference type="PANTHER" id="PTHR43169">
    <property type="entry name" value="EXSB FAMILY PROTEIN"/>
    <property type="match status" value="1"/>
</dbReference>
<proteinExistence type="predicted"/>
<dbReference type="AlphaFoldDB" id="D5EKK0"/>
<dbReference type="PANTHER" id="PTHR43169:SF2">
    <property type="entry name" value="NAD_GMP SYNTHASE DOMAIN-CONTAINING PROTEIN"/>
    <property type="match status" value="1"/>
</dbReference>
<dbReference type="PIRSF" id="PIRSF006661">
    <property type="entry name" value="PP-lp_UCP006661"/>
    <property type="match status" value="1"/>
</dbReference>
<dbReference type="Proteomes" id="UP000000925">
    <property type="component" value="Chromosome"/>
</dbReference>
<dbReference type="GO" id="GO:0016783">
    <property type="term" value="F:sulfurtransferase activity"/>
    <property type="evidence" value="ECO:0007669"/>
    <property type="project" value="InterPro"/>
</dbReference>
<dbReference type="Gene3D" id="3.40.50.620">
    <property type="entry name" value="HUPs"/>
    <property type="match status" value="1"/>
</dbReference>
<dbReference type="RefSeq" id="WP_013043629.1">
    <property type="nucleotide sequence ID" value="NC_014008.1"/>
</dbReference>
<dbReference type="SUPFAM" id="SSF52402">
    <property type="entry name" value="Adenine nucleotide alpha hydrolases-like"/>
    <property type="match status" value="1"/>
</dbReference>
<gene>
    <name evidence="3" type="ordered locus">Caka_1889</name>
</gene>
<accession>D5EKK0</accession>
<dbReference type="EMBL" id="CP001998">
    <property type="protein sequence ID" value="ADE54907.1"/>
    <property type="molecule type" value="Genomic_DNA"/>
</dbReference>
<dbReference type="STRING" id="583355.Caka_1889"/>
<feature type="active site" description="Nucleophile and sulfur donor" evidence="1">
    <location>
        <position position="180"/>
    </location>
</feature>
<dbReference type="CDD" id="cd01990">
    <property type="entry name" value="LarE-like"/>
    <property type="match status" value="1"/>
</dbReference>
<sequence>MAQTNELQPALARLQRWFDACEGVVTAFSGGVDSSLVAYLARHFLGKERSLAVISASPSLKLSELDGAKRFALEHDITMEVVTSGEIDDPNYFTNPANRCYFCKDALYSELETVRQQHPQWWVCNGQNLDDAGDYRPGIQAATEHAVRAPLAECEIDKATVRAIAAHFELNCWNKPASPCLASRIPYGERVTTDKLRRIEAAEAELTRLGFPIARVRHYGQSARIEVPTDRVSEVIALEPELTTKLIELGFDKVQIDTEGFVSGKLNRAILQA</sequence>